<dbReference type="EMBL" id="JAUHHV010000001">
    <property type="protein sequence ID" value="KAK1440482.1"/>
    <property type="molecule type" value="Genomic_DNA"/>
</dbReference>
<proteinExistence type="predicted"/>
<keyword evidence="2" id="KW-1185">Reference proteome</keyword>
<reference evidence="1" key="1">
    <citation type="journal article" date="2023" name="bioRxiv">
        <title>Improved chromosome-level genome assembly for marigold (Tagetes erecta).</title>
        <authorList>
            <person name="Jiang F."/>
            <person name="Yuan L."/>
            <person name="Wang S."/>
            <person name="Wang H."/>
            <person name="Xu D."/>
            <person name="Wang A."/>
            <person name="Fan W."/>
        </authorList>
    </citation>
    <scope>NUCLEOTIDE SEQUENCE</scope>
    <source>
        <strain evidence="1">WSJ</strain>
        <tissue evidence="1">Leaf</tissue>
    </source>
</reference>
<evidence type="ECO:0000313" key="2">
    <source>
        <dbReference type="Proteomes" id="UP001229421"/>
    </source>
</evidence>
<sequence length="80" mass="9225">MMVASNNSHCSYFKLSCTCQKKFKSLNFTFMWIFLFFCTLVHDETNVLLGELPMANAVVHLASPCVKHRPCWRSLQDVAH</sequence>
<dbReference type="AlphaFoldDB" id="A0AAD8LFD9"/>
<name>A0AAD8LFD9_TARER</name>
<organism evidence="1 2">
    <name type="scientific">Tagetes erecta</name>
    <name type="common">African marigold</name>
    <dbReference type="NCBI Taxonomy" id="13708"/>
    <lineage>
        <taxon>Eukaryota</taxon>
        <taxon>Viridiplantae</taxon>
        <taxon>Streptophyta</taxon>
        <taxon>Embryophyta</taxon>
        <taxon>Tracheophyta</taxon>
        <taxon>Spermatophyta</taxon>
        <taxon>Magnoliopsida</taxon>
        <taxon>eudicotyledons</taxon>
        <taxon>Gunneridae</taxon>
        <taxon>Pentapetalae</taxon>
        <taxon>asterids</taxon>
        <taxon>campanulids</taxon>
        <taxon>Asterales</taxon>
        <taxon>Asteraceae</taxon>
        <taxon>Asteroideae</taxon>
        <taxon>Heliantheae alliance</taxon>
        <taxon>Tageteae</taxon>
        <taxon>Tagetes</taxon>
    </lineage>
</organism>
<protein>
    <submittedName>
        <fullName evidence="1">Uncharacterized protein</fullName>
    </submittedName>
</protein>
<evidence type="ECO:0000313" key="1">
    <source>
        <dbReference type="EMBL" id="KAK1440482.1"/>
    </source>
</evidence>
<accession>A0AAD8LFD9</accession>
<comment type="caution">
    <text evidence="1">The sequence shown here is derived from an EMBL/GenBank/DDBJ whole genome shotgun (WGS) entry which is preliminary data.</text>
</comment>
<gene>
    <name evidence="1" type="ORF">QVD17_06309</name>
</gene>
<dbReference type="Proteomes" id="UP001229421">
    <property type="component" value="Unassembled WGS sequence"/>
</dbReference>